<organism evidence="2 3">
    <name type="scientific">Paracoccus tibetensis</name>
    <dbReference type="NCBI Taxonomy" id="336292"/>
    <lineage>
        <taxon>Bacteria</taxon>
        <taxon>Pseudomonadati</taxon>
        <taxon>Pseudomonadota</taxon>
        <taxon>Alphaproteobacteria</taxon>
        <taxon>Rhodobacterales</taxon>
        <taxon>Paracoccaceae</taxon>
        <taxon>Paracoccus</taxon>
    </lineage>
</organism>
<dbReference type="RefSeq" id="WP_090739583.1">
    <property type="nucleotide sequence ID" value="NZ_FMVT01000001.1"/>
</dbReference>
<dbReference type="NCBIfam" id="TIGR01537">
    <property type="entry name" value="portal_HK97"/>
    <property type="match status" value="1"/>
</dbReference>
<dbReference type="Pfam" id="PF04860">
    <property type="entry name" value="Phage_portal"/>
    <property type="match status" value="1"/>
</dbReference>
<dbReference type="AlphaFoldDB" id="A0A1G5BET6"/>
<protein>
    <submittedName>
        <fullName evidence="2">Phage portal protein, HK97 family</fullName>
    </submittedName>
</protein>
<accession>A0A1G5BET6</accession>
<dbReference type="EMBL" id="FMVT01000001">
    <property type="protein sequence ID" value="SCX88673.1"/>
    <property type="molecule type" value="Genomic_DNA"/>
</dbReference>
<evidence type="ECO:0000313" key="2">
    <source>
        <dbReference type="EMBL" id="SCX88673.1"/>
    </source>
</evidence>
<dbReference type="Proteomes" id="UP000199502">
    <property type="component" value="Unassembled WGS sequence"/>
</dbReference>
<keyword evidence="3" id="KW-1185">Reference proteome</keyword>
<name>A0A1G5BET6_9RHOB</name>
<feature type="region of interest" description="Disordered" evidence="1">
    <location>
        <begin position="399"/>
        <end position="423"/>
    </location>
</feature>
<dbReference type="InterPro" id="IPR006427">
    <property type="entry name" value="Portal_HK97"/>
</dbReference>
<reference evidence="2 3" key="1">
    <citation type="submission" date="2016-10" db="EMBL/GenBank/DDBJ databases">
        <authorList>
            <person name="de Groot N.N."/>
        </authorList>
    </citation>
    <scope>NUCLEOTIDE SEQUENCE [LARGE SCALE GENOMIC DNA]</scope>
    <source>
        <strain evidence="2 3">CGMCC 1.8925</strain>
    </source>
</reference>
<dbReference type="InterPro" id="IPR006944">
    <property type="entry name" value="Phage/GTA_portal"/>
</dbReference>
<dbReference type="STRING" id="336292.SAMN05660710_00116"/>
<sequence length="423" mass="47536">MGILGWLGSLGRSEAPSAGPAPALAARASFEGAQFASLNDPALLQHLRDGGLTQSGATVTPELALKNTAVFRCVSLISYSIAMLPLHLHRNGAEKEKATDHPLFRVLHRKPNDWQTAFEFRQLMQSWALIEGDAFAAKVRRGDQVIGLLPMDPRRMSVEQRDDLSVWYKFTPPSGGHRWLPARDVFHLRGFTLDGIRGRSLLKQAAEAIGLALQAEKAAARLFRNGMIVGGALVMPQNRKLSQEAYDRLLASMEEREGSENAHRWMIAEEGMEPKPFSQSAQGSQHLEMRSHQVEEIARIFGTPRPLLMVDDTSWGSGIDVLGQMFVRYGLNPWFEAWEQAIWRCLLSEREQDQYYAKFNAAALLRGSMKDQADFFARGLSVNNQQSFLHQEEVRDWLDLPPRDDLPGPITRKEERNDPPRST</sequence>
<proteinExistence type="predicted"/>
<evidence type="ECO:0000256" key="1">
    <source>
        <dbReference type="SAM" id="MobiDB-lite"/>
    </source>
</evidence>
<gene>
    <name evidence="2" type="ORF">SAMN05660710_00116</name>
</gene>
<dbReference type="OrthoDB" id="7592047at2"/>
<evidence type="ECO:0000313" key="3">
    <source>
        <dbReference type="Proteomes" id="UP000199502"/>
    </source>
</evidence>